<gene>
    <name evidence="7" type="ORF">L207DRAFT_535391</name>
</gene>
<dbReference type="Gene3D" id="3.20.20.80">
    <property type="entry name" value="Glycosidases"/>
    <property type="match status" value="1"/>
</dbReference>
<dbReference type="Proteomes" id="UP000235786">
    <property type="component" value="Unassembled WGS sequence"/>
</dbReference>
<keyword evidence="3 7" id="KW-0378">Hydrolase</keyword>
<dbReference type="Pfam" id="PF17189">
    <property type="entry name" value="Glyco_hydro_30C"/>
    <property type="match status" value="1"/>
</dbReference>
<dbReference type="PANTHER" id="PTHR11069:SF23">
    <property type="entry name" value="LYSOSOMAL ACID GLUCOSYLCERAMIDASE"/>
    <property type="match status" value="1"/>
</dbReference>
<dbReference type="GO" id="GO:0016020">
    <property type="term" value="C:membrane"/>
    <property type="evidence" value="ECO:0007669"/>
    <property type="project" value="GOC"/>
</dbReference>
<dbReference type="STRING" id="1149755.A0A2J6R4D5"/>
<dbReference type="InterPro" id="IPR013780">
    <property type="entry name" value="Glyco_hydro_b"/>
</dbReference>
<dbReference type="InterPro" id="IPR017853">
    <property type="entry name" value="GH"/>
</dbReference>
<evidence type="ECO:0000256" key="1">
    <source>
        <dbReference type="ARBA" id="ARBA00005382"/>
    </source>
</evidence>
<evidence type="ECO:0000259" key="5">
    <source>
        <dbReference type="Pfam" id="PF14587"/>
    </source>
</evidence>
<feature type="domain" description="Glycosyl hydrolase family 30 beta sandwich" evidence="6">
    <location>
        <begin position="368"/>
        <end position="453"/>
    </location>
</feature>
<dbReference type="EMBL" id="KZ613956">
    <property type="protein sequence ID" value="PMD33363.1"/>
    <property type="molecule type" value="Genomic_DNA"/>
</dbReference>
<dbReference type="InterPro" id="IPR039514">
    <property type="entry name" value="6GAL-like"/>
</dbReference>
<dbReference type="SUPFAM" id="SSF51445">
    <property type="entry name" value="(Trans)glycosidases"/>
    <property type="match status" value="1"/>
</dbReference>
<dbReference type="PANTHER" id="PTHR11069">
    <property type="entry name" value="GLUCOSYLCERAMIDASE"/>
    <property type="match status" value="1"/>
</dbReference>
<evidence type="ECO:0000313" key="8">
    <source>
        <dbReference type="Proteomes" id="UP000235786"/>
    </source>
</evidence>
<feature type="chain" id="PRO_5014448481" evidence="4">
    <location>
        <begin position="20"/>
        <end position="483"/>
    </location>
</feature>
<evidence type="ECO:0000313" key="7">
    <source>
        <dbReference type="EMBL" id="PMD33363.1"/>
    </source>
</evidence>
<reference evidence="7 8" key="1">
    <citation type="submission" date="2016-04" db="EMBL/GenBank/DDBJ databases">
        <title>A degradative enzymes factory behind the ericoid mycorrhizal symbiosis.</title>
        <authorList>
            <consortium name="DOE Joint Genome Institute"/>
            <person name="Martino E."/>
            <person name="Morin E."/>
            <person name="Grelet G."/>
            <person name="Kuo A."/>
            <person name="Kohler A."/>
            <person name="Daghino S."/>
            <person name="Barry K."/>
            <person name="Choi C."/>
            <person name="Cichocki N."/>
            <person name="Clum A."/>
            <person name="Copeland A."/>
            <person name="Hainaut M."/>
            <person name="Haridas S."/>
            <person name="Labutti K."/>
            <person name="Lindquist E."/>
            <person name="Lipzen A."/>
            <person name="Khouja H.-R."/>
            <person name="Murat C."/>
            <person name="Ohm R."/>
            <person name="Olson A."/>
            <person name="Spatafora J."/>
            <person name="Veneault-Fourrey C."/>
            <person name="Henrissat B."/>
            <person name="Grigoriev I."/>
            <person name="Martin F."/>
            <person name="Perotto S."/>
        </authorList>
    </citation>
    <scope>NUCLEOTIDE SEQUENCE [LARGE SCALE GENOMIC DNA]</scope>
    <source>
        <strain evidence="7 8">F</strain>
    </source>
</reference>
<dbReference type="InterPro" id="IPR001139">
    <property type="entry name" value="Glyco_hydro_30"/>
</dbReference>
<proteinExistence type="inferred from homology"/>
<protein>
    <submittedName>
        <fullName evidence="7">Glycoside hydrolase family 30 protein</fullName>
    </submittedName>
</protein>
<comment type="similarity">
    <text evidence="1">Belongs to the glycosyl hydrolase 30 family.</text>
</comment>
<keyword evidence="8" id="KW-1185">Reference proteome</keyword>
<dbReference type="AlphaFoldDB" id="A0A2J6R4D5"/>
<dbReference type="Gene3D" id="2.60.40.1180">
    <property type="entry name" value="Golgi alpha-mannosidase II"/>
    <property type="match status" value="1"/>
</dbReference>
<sequence length="483" mass="51300">MYSLSATLVIAANLGLSLAQTTVTVNTGTTYQIIDGFGFSEAFGFGEAVQSAPSSQQTQALNYMFSTTEGAGLTILRNRIAADPSDTIEPNSPSSPSGTPTYVWNDNDESQVFWSTQARALGVKYIYADAWSAPGYMKTNDDYEDGGYLCGVTGETCSSGDWRQAYANYLVEYIELYASAGVTIDFVGFLNEPEFAATYDAMLSDGTQAASFIPILYDTIQSAGLSTGIACCDAEGWNDQVTYTAQIIAADAEQYLARITSHWYTSQGTSPIDTTLRVWETEYADLDDSFSTTWYSSGAFSEGLTWANYIYQGLVECNLSAFLYWVGAQADSNAAGLVTLTGSGSSTVVTPSSILWAFAMFSRYIRPDAVRVETSGAPSNTNIAAFQNTDGTVVVVMINKGSSTESVSLGGISVSSVAAYYMDNSVSAPAIFSATLSGGSIAATLPAYSVVTFVLSHKSGDNAEVNTGPVQLVVHDLNVDAST</sequence>
<feature type="domain" description="Endo-beta-1,6-galactanase-like" evidence="5">
    <location>
        <begin position="101"/>
        <end position="255"/>
    </location>
</feature>
<dbReference type="SUPFAM" id="SSF51011">
    <property type="entry name" value="Glycosyl hydrolase domain"/>
    <property type="match status" value="1"/>
</dbReference>
<dbReference type="InterPro" id="IPR033452">
    <property type="entry name" value="GH30_C"/>
</dbReference>
<evidence type="ECO:0000256" key="2">
    <source>
        <dbReference type="ARBA" id="ARBA00022729"/>
    </source>
</evidence>
<keyword evidence="2 4" id="KW-0732">Signal</keyword>
<feature type="signal peptide" evidence="4">
    <location>
        <begin position="1"/>
        <end position="19"/>
    </location>
</feature>
<evidence type="ECO:0000256" key="4">
    <source>
        <dbReference type="SAM" id="SignalP"/>
    </source>
</evidence>
<dbReference type="Pfam" id="PF14587">
    <property type="entry name" value="Glyco_hydr_30_2"/>
    <property type="match status" value="1"/>
</dbReference>
<dbReference type="GO" id="GO:0004348">
    <property type="term" value="F:glucosylceramidase activity"/>
    <property type="evidence" value="ECO:0007669"/>
    <property type="project" value="InterPro"/>
</dbReference>
<evidence type="ECO:0000256" key="3">
    <source>
        <dbReference type="ARBA" id="ARBA00022801"/>
    </source>
</evidence>
<evidence type="ECO:0000259" key="6">
    <source>
        <dbReference type="Pfam" id="PF17189"/>
    </source>
</evidence>
<accession>A0A2J6R4D5</accession>
<organism evidence="7 8">
    <name type="scientific">Hyaloscypha variabilis (strain UAMH 11265 / GT02V1 / F)</name>
    <name type="common">Meliniomyces variabilis</name>
    <dbReference type="NCBI Taxonomy" id="1149755"/>
    <lineage>
        <taxon>Eukaryota</taxon>
        <taxon>Fungi</taxon>
        <taxon>Dikarya</taxon>
        <taxon>Ascomycota</taxon>
        <taxon>Pezizomycotina</taxon>
        <taxon>Leotiomycetes</taxon>
        <taxon>Helotiales</taxon>
        <taxon>Hyaloscyphaceae</taxon>
        <taxon>Hyaloscypha</taxon>
        <taxon>Hyaloscypha variabilis</taxon>
    </lineage>
</organism>
<name>A0A2J6R4D5_HYAVF</name>
<dbReference type="OrthoDB" id="2012278at2759"/>
<dbReference type="GO" id="GO:0006680">
    <property type="term" value="P:glucosylceramide catabolic process"/>
    <property type="evidence" value="ECO:0007669"/>
    <property type="project" value="TreeGrafter"/>
</dbReference>